<gene>
    <name evidence="2" type="ORF">OO17_10790</name>
</gene>
<dbReference type="OrthoDB" id="8454943at2"/>
<accession>A0A0D7ET81</accession>
<protein>
    <recommendedName>
        <fullName evidence="4">CTP synthetase</fullName>
    </recommendedName>
</protein>
<dbReference type="PATRIC" id="fig|1076.23.peg.1797"/>
<keyword evidence="1" id="KW-0472">Membrane</keyword>
<evidence type="ECO:0008006" key="4">
    <source>
        <dbReference type="Google" id="ProtNLM"/>
    </source>
</evidence>
<dbReference type="EMBL" id="JXXE01000211">
    <property type="protein sequence ID" value="KIZ43755.1"/>
    <property type="molecule type" value="Genomic_DNA"/>
</dbReference>
<dbReference type="AlphaFoldDB" id="A0A0D7ET81"/>
<evidence type="ECO:0000313" key="3">
    <source>
        <dbReference type="Proteomes" id="UP000032515"/>
    </source>
</evidence>
<evidence type="ECO:0000256" key="1">
    <source>
        <dbReference type="SAM" id="Phobius"/>
    </source>
</evidence>
<keyword evidence="1" id="KW-1133">Transmembrane helix</keyword>
<feature type="transmembrane region" description="Helical" evidence="1">
    <location>
        <begin position="7"/>
        <end position="31"/>
    </location>
</feature>
<name>A0A0D7ET81_RHOPL</name>
<dbReference type="Proteomes" id="UP000032515">
    <property type="component" value="Unassembled WGS sequence"/>
</dbReference>
<evidence type="ECO:0000313" key="2">
    <source>
        <dbReference type="EMBL" id="KIZ43755.1"/>
    </source>
</evidence>
<sequence>MIKIAVVIWIVLGASLAGVAMIAVLTIPSLAAEAMRMIPFAVLAGFLVAMPLSFLVARKIARPSAG</sequence>
<comment type="caution">
    <text evidence="2">The sequence shown here is derived from an EMBL/GenBank/DDBJ whole genome shotgun (WGS) entry which is preliminary data.</text>
</comment>
<proteinExistence type="predicted"/>
<keyword evidence="1" id="KW-0812">Transmembrane</keyword>
<feature type="transmembrane region" description="Helical" evidence="1">
    <location>
        <begin position="37"/>
        <end position="57"/>
    </location>
</feature>
<reference evidence="2 3" key="1">
    <citation type="submission" date="2014-11" db="EMBL/GenBank/DDBJ databases">
        <title>Genomics and ecophysiology of heterotrophic nitrogen fixing bacteria isolated from estuarine surface water.</title>
        <authorList>
            <person name="Bentzon-Tilia M."/>
            <person name="Severin I."/>
            <person name="Hansen L.H."/>
            <person name="Riemann L."/>
        </authorList>
    </citation>
    <scope>NUCLEOTIDE SEQUENCE [LARGE SCALE GENOMIC DNA]</scope>
    <source>
        <strain evidence="2 3">BAL398</strain>
    </source>
</reference>
<dbReference type="RefSeq" id="WP_044409938.1">
    <property type="nucleotide sequence ID" value="NZ_JXXE01000211.1"/>
</dbReference>
<organism evidence="2 3">
    <name type="scientific">Rhodopseudomonas palustris</name>
    <dbReference type="NCBI Taxonomy" id="1076"/>
    <lineage>
        <taxon>Bacteria</taxon>
        <taxon>Pseudomonadati</taxon>
        <taxon>Pseudomonadota</taxon>
        <taxon>Alphaproteobacteria</taxon>
        <taxon>Hyphomicrobiales</taxon>
        <taxon>Nitrobacteraceae</taxon>
        <taxon>Rhodopseudomonas</taxon>
    </lineage>
</organism>